<evidence type="ECO:0000259" key="3">
    <source>
        <dbReference type="SMART" id="SM00199"/>
    </source>
</evidence>
<gene>
    <name evidence="4" type="ORF">AALO_G00010960</name>
</gene>
<dbReference type="SMART" id="SM00199">
    <property type="entry name" value="SCY"/>
    <property type="match status" value="1"/>
</dbReference>
<evidence type="ECO:0000313" key="5">
    <source>
        <dbReference type="Proteomes" id="UP000823561"/>
    </source>
</evidence>
<feature type="chain" id="PRO_5043978010" description="Chemokine interleukin-8-like domain-containing protein" evidence="2">
    <location>
        <begin position="26"/>
        <end position="126"/>
    </location>
</feature>
<feature type="domain" description="Chemokine interleukin-8-like" evidence="3">
    <location>
        <begin position="29"/>
        <end position="89"/>
    </location>
</feature>
<dbReference type="GO" id="GO:0005615">
    <property type="term" value="C:extracellular space"/>
    <property type="evidence" value="ECO:0007669"/>
    <property type="project" value="UniProtKB-KW"/>
</dbReference>
<dbReference type="InterPro" id="IPR039809">
    <property type="entry name" value="Chemokine_b/g/d"/>
</dbReference>
<dbReference type="AlphaFoldDB" id="A0AAV6HKW1"/>
<feature type="signal peptide" evidence="2">
    <location>
        <begin position="1"/>
        <end position="25"/>
    </location>
</feature>
<keyword evidence="5" id="KW-1185">Reference proteome</keyword>
<organism evidence="4 5">
    <name type="scientific">Alosa alosa</name>
    <name type="common">allis shad</name>
    <dbReference type="NCBI Taxonomy" id="278164"/>
    <lineage>
        <taxon>Eukaryota</taxon>
        <taxon>Metazoa</taxon>
        <taxon>Chordata</taxon>
        <taxon>Craniata</taxon>
        <taxon>Vertebrata</taxon>
        <taxon>Euteleostomi</taxon>
        <taxon>Actinopterygii</taxon>
        <taxon>Neopterygii</taxon>
        <taxon>Teleostei</taxon>
        <taxon>Clupei</taxon>
        <taxon>Clupeiformes</taxon>
        <taxon>Clupeoidei</taxon>
        <taxon>Clupeidae</taxon>
        <taxon>Alosa</taxon>
    </lineage>
</organism>
<evidence type="ECO:0000313" key="4">
    <source>
        <dbReference type="EMBL" id="KAG5286102.1"/>
    </source>
</evidence>
<dbReference type="InterPro" id="IPR001811">
    <property type="entry name" value="Chemokine_IL8-like_dom"/>
</dbReference>
<dbReference type="Gene3D" id="2.40.50.40">
    <property type="match status" value="1"/>
</dbReference>
<proteinExistence type="predicted"/>
<sequence length="126" mass="13980">MAMRPLSVLLPFLTVLLSYAAMGEASGPVISCCLKTSNTQVRLQLLQSYQFQNGAMCHGLNAVSFITMKGVTICSDPSTPWARKAMSYLQKKHKSQSRNHVSLHDPKKLALTMHENLSFTDKLDSH</sequence>
<reference evidence="4 5" key="1">
    <citation type="submission" date="2020-10" db="EMBL/GenBank/DDBJ databases">
        <title>Chromosome-scale genome assembly of the Allis shad, Alosa alosa.</title>
        <authorList>
            <person name="Margot Z."/>
            <person name="Christophe K."/>
            <person name="Cabau C."/>
            <person name="Louis A."/>
            <person name="Berthelot C."/>
            <person name="Parey E."/>
            <person name="Roest Crollius H."/>
            <person name="Montfort J."/>
            <person name="Robinson-Rechavi M."/>
            <person name="Bucao C."/>
            <person name="Bouchez O."/>
            <person name="Gislard M."/>
            <person name="Lluch J."/>
            <person name="Milhes M."/>
            <person name="Lampietro C."/>
            <person name="Lopez Roques C."/>
            <person name="Donnadieu C."/>
            <person name="Braasch I."/>
            <person name="Desvignes T."/>
            <person name="Postlethwait J."/>
            <person name="Bobe J."/>
            <person name="Guiguen Y."/>
        </authorList>
    </citation>
    <scope>NUCLEOTIDE SEQUENCE [LARGE SCALE GENOMIC DNA]</scope>
    <source>
        <strain evidence="4">M-15738</strain>
        <tissue evidence="4">Blood</tissue>
    </source>
</reference>
<evidence type="ECO:0000256" key="1">
    <source>
        <dbReference type="ARBA" id="ARBA00022514"/>
    </source>
</evidence>
<accession>A0AAV6HKW1</accession>
<dbReference type="EMBL" id="JADWDJ010000001">
    <property type="protein sequence ID" value="KAG5286102.1"/>
    <property type="molecule type" value="Genomic_DNA"/>
</dbReference>
<dbReference type="Pfam" id="PF00048">
    <property type="entry name" value="IL8"/>
    <property type="match status" value="1"/>
</dbReference>
<dbReference type="GO" id="GO:0006955">
    <property type="term" value="P:immune response"/>
    <property type="evidence" value="ECO:0007669"/>
    <property type="project" value="InterPro"/>
</dbReference>
<evidence type="ECO:0000256" key="2">
    <source>
        <dbReference type="SAM" id="SignalP"/>
    </source>
</evidence>
<comment type="caution">
    <text evidence="4">The sequence shown here is derived from an EMBL/GenBank/DDBJ whole genome shotgun (WGS) entry which is preliminary data.</text>
</comment>
<dbReference type="GO" id="GO:0008009">
    <property type="term" value="F:chemokine activity"/>
    <property type="evidence" value="ECO:0007669"/>
    <property type="project" value="InterPro"/>
</dbReference>
<dbReference type="InterPro" id="IPR036048">
    <property type="entry name" value="Interleukin_8-like_sf"/>
</dbReference>
<dbReference type="Proteomes" id="UP000823561">
    <property type="component" value="Chromosome 1"/>
</dbReference>
<keyword evidence="2" id="KW-0732">Signal</keyword>
<dbReference type="PANTHER" id="PTHR12015">
    <property type="entry name" value="SMALL INDUCIBLE CYTOKINE A"/>
    <property type="match status" value="1"/>
</dbReference>
<protein>
    <recommendedName>
        <fullName evidence="3">Chemokine interleukin-8-like domain-containing protein</fullName>
    </recommendedName>
</protein>
<name>A0AAV6HKW1_9TELE</name>
<dbReference type="SUPFAM" id="SSF54117">
    <property type="entry name" value="Interleukin 8-like chemokines"/>
    <property type="match status" value="1"/>
</dbReference>
<keyword evidence="1" id="KW-0202">Cytokine</keyword>